<feature type="domain" description="PAZ" evidence="3">
    <location>
        <begin position="344"/>
        <end position="448"/>
    </location>
</feature>
<evidence type="ECO:0000256" key="2">
    <source>
        <dbReference type="SAM" id="MobiDB-lite"/>
    </source>
</evidence>
<dbReference type="EC" id="3.6.1.-" evidence="5"/>
<dbReference type="PROSITE" id="PS50822">
    <property type="entry name" value="PIWI"/>
    <property type="match status" value="1"/>
</dbReference>
<dbReference type="InterPro" id="IPR036397">
    <property type="entry name" value="RNaseH_sf"/>
</dbReference>
<dbReference type="AlphaFoldDB" id="A0A5K1K4Z6"/>
<comment type="similarity">
    <text evidence="1">Belongs to the argonaute family.</text>
</comment>
<keyword evidence="5" id="KW-0378">Hydrolase</keyword>
<proteinExistence type="inferred from homology"/>
<dbReference type="GO" id="GO:0003723">
    <property type="term" value="F:RNA binding"/>
    <property type="evidence" value="ECO:0007669"/>
    <property type="project" value="InterPro"/>
</dbReference>
<dbReference type="Gene3D" id="2.170.260.10">
    <property type="entry name" value="paz domain"/>
    <property type="match status" value="1"/>
</dbReference>
<dbReference type="Pfam" id="PF02171">
    <property type="entry name" value="Piwi"/>
    <property type="match status" value="1"/>
</dbReference>
<dbReference type="InterPro" id="IPR045246">
    <property type="entry name" value="Piwi_ago-like"/>
</dbReference>
<dbReference type="InterPro" id="IPR032474">
    <property type="entry name" value="Argonaute_N"/>
</dbReference>
<sequence length="1012" mass="112419">MLSLQTPGIKTSSFPIHSPYPPPNSRSLVSARNPKNPPPASAHGRPRRSPSTQLGPSPQRSGRRSSPSTRGTRGSRTGGGSGDVARGSPPAIFAQGQPLKPDARLAETELTTLVQGFGNLKVRPVMPLRPGWGTLGQPGMLRTNFFSVRFEKDTAIYEYEVAISPNSEKQVKVTGNVKARVMQLVEQSPQFAPYVAHVAHDRCHRLVSSRKLPQPLEVPIQYREGRADSPNPLKLKVEFKFLSELKMADLDLYMGGKPEHRGIDTQPHISALNLILQHHARKNGVRVSRNKYFFPSFSEPHRLSLGVEAFRGFFISARRAYKQLVANVGLCYSAFYEPGNLAQRMDEFLQQTGRPSQILESFVHGLKVSTRHLGYVRIYTIHGVMTGKTAREECFNSEEFKSKISVEQFFNRKYNITVRRHSDLPLVNVSADDNRPVYLPAEICEIVPGQAYRSKLDAEQTAAMMKVACNQPASNGKAITNEGFKNLGLRPPGAALGPFGISVSPNMQVVPYRILPPPTISYSSNTPPLRVQDAGWNMMNAKFHAGANMTDWAVLLVNENQRNEFQFRGPDDPQLRTFLEKFASNCTASGIKGAGKRPRIWTADLPPMRRDTPIRSGAIAEIGKKLEEGMKQDPTRKPSFILVLLPGMDKFVYPGIKQLADVRLGVHTVHMLLPKARGTRANIQDQYFSSVALKVNAKLGGVNHRLDAGSMRWLTGTGQKGTMVMGIDVTHPGTGSLPGTPSLAAVVASVDDEFVQFPASFALQKPDWNKDSKEMVEDLTRMTMERLQLYKRKNNESLPDRVIVFRDGVSDGQYKHIILYELPKLQAAFEQISPKTPYKPKLSIIVCGKRHHTRFWAPDSEHATKNGNTLPGTVVDKGITDVYLFDFYLQADRAMPGFAPQAHSGLQGHAKATHYIVVYDENNLDADTIQQGTHTASYLYARATKAVSLVPAAYYADIACERGREHLNVLMNIHNGSPQARSKGDREETYRTAAKIWGQGVHKDLKDSMFYI</sequence>
<evidence type="ECO:0000259" key="3">
    <source>
        <dbReference type="PROSITE" id="PS50821"/>
    </source>
</evidence>
<dbReference type="SMART" id="SM00950">
    <property type="entry name" value="Piwi"/>
    <property type="match status" value="1"/>
</dbReference>
<dbReference type="InterPro" id="IPR036085">
    <property type="entry name" value="PAZ_dom_sf"/>
</dbReference>
<dbReference type="InterPro" id="IPR003100">
    <property type="entry name" value="PAZ_dom"/>
</dbReference>
<dbReference type="Gene3D" id="3.30.420.10">
    <property type="entry name" value="Ribonuclease H-like superfamily/Ribonuclease H"/>
    <property type="match status" value="1"/>
</dbReference>
<protein>
    <submittedName>
        <fullName evidence="5">RNA pyrophosphohydrolase nucleoside polyphosphate hydrolase))</fullName>
        <ecNumber evidence="5">3.6.1.-</ecNumber>
    </submittedName>
</protein>
<dbReference type="Pfam" id="PF08699">
    <property type="entry name" value="ArgoL1"/>
    <property type="match status" value="1"/>
</dbReference>
<dbReference type="Pfam" id="PF02170">
    <property type="entry name" value="PAZ"/>
    <property type="match status" value="1"/>
</dbReference>
<feature type="region of interest" description="Disordered" evidence="2">
    <location>
        <begin position="1"/>
        <end position="98"/>
    </location>
</feature>
<dbReference type="SMART" id="SM01163">
    <property type="entry name" value="DUF1785"/>
    <property type="match status" value="1"/>
</dbReference>
<dbReference type="EMBL" id="LR728878">
    <property type="protein sequence ID" value="VWP00854.1"/>
    <property type="molecule type" value="Genomic_DNA"/>
</dbReference>
<dbReference type="GO" id="GO:0016787">
    <property type="term" value="F:hydrolase activity"/>
    <property type="evidence" value="ECO:0007669"/>
    <property type="project" value="UniProtKB-KW"/>
</dbReference>
<dbReference type="SMART" id="SM00949">
    <property type="entry name" value="PAZ"/>
    <property type="match status" value="1"/>
</dbReference>
<evidence type="ECO:0000256" key="1">
    <source>
        <dbReference type="RuleBase" id="RU361178"/>
    </source>
</evidence>
<gene>
    <name evidence="5" type="primary">Q8YJ71</name>
</gene>
<feature type="compositionally biased region" description="Polar residues" evidence="2">
    <location>
        <begin position="1"/>
        <end position="15"/>
    </location>
</feature>
<dbReference type="CDD" id="cd04657">
    <property type="entry name" value="Piwi_ago-like"/>
    <property type="match status" value="1"/>
</dbReference>
<evidence type="ECO:0000313" key="5">
    <source>
        <dbReference type="EMBL" id="VWP00854.1"/>
    </source>
</evidence>
<dbReference type="SUPFAM" id="SSF53098">
    <property type="entry name" value="Ribonuclease H-like"/>
    <property type="match status" value="1"/>
</dbReference>
<dbReference type="InterPro" id="IPR032472">
    <property type="entry name" value="ArgoL2"/>
</dbReference>
<dbReference type="InterPro" id="IPR003165">
    <property type="entry name" value="Piwi"/>
</dbReference>
<dbReference type="InterPro" id="IPR014811">
    <property type="entry name" value="ArgoL1"/>
</dbReference>
<dbReference type="CDD" id="cd02846">
    <property type="entry name" value="PAZ_argonaute_like"/>
    <property type="match status" value="1"/>
</dbReference>
<dbReference type="PANTHER" id="PTHR22891">
    <property type="entry name" value="EUKARYOTIC TRANSLATION INITIATION FACTOR 2C"/>
    <property type="match status" value="1"/>
</dbReference>
<dbReference type="InterPro" id="IPR012337">
    <property type="entry name" value="RNaseH-like_sf"/>
</dbReference>
<reference evidence="5" key="1">
    <citation type="submission" date="2019-10" db="EMBL/GenBank/DDBJ databases">
        <authorList>
            <person name="Nor Muhammad N."/>
        </authorList>
    </citation>
    <scope>NUCLEOTIDE SEQUENCE</scope>
</reference>
<name>A0A5K1K4Z6_9APHY</name>
<dbReference type="Pfam" id="PF16486">
    <property type="entry name" value="ArgoN"/>
    <property type="match status" value="1"/>
</dbReference>
<evidence type="ECO:0000259" key="4">
    <source>
        <dbReference type="PROSITE" id="PS50822"/>
    </source>
</evidence>
<organism evidence="5">
    <name type="scientific">Ganoderma boninense</name>
    <dbReference type="NCBI Taxonomy" id="34458"/>
    <lineage>
        <taxon>Eukaryota</taxon>
        <taxon>Fungi</taxon>
        <taxon>Dikarya</taxon>
        <taxon>Basidiomycota</taxon>
        <taxon>Agaricomycotina</taxon>
        <taxon>Agaricomycetes</taxon>
        <taxon>Polyporales</taxon>
        <taxon>Polyporaceae</taxon>
        <taxon>Ganoderma</taxon>
    </lineage>
</organism>
<dbReference type="Gene3D" id="3.40.50.2300">
    <property type="match status" value="1"/>
</dbReference>
<accession>A0A5K1K4Z6</accession>
<dbReference type="SUPFAM" id="SSF101690">
    <property type="entry name" value="PAZ domain"/>
    <property type="match status" value="1"/>
</dbReference>
<feature type="compositionally biased region" description="Low complexity" evidence="2">
    <location>
        <begin position="55"/>
        <end position="75"/>
    </location>
</feature>
<dbReference type="Pfam" id="PF16488">
    <property type="entry name" value="ArgoL2"/>
    <property type="match status" value="1"/>
</dbReference>
<dbReference type="PROSITE" id="PS50821">
    <property type="entry name" value="PAZ"/>
    <property type="match status" value="1"/>
</dbReference>
<feature type="domain" description="Piwi" evidence="4">
    <location>
        <begin position="640"/>
        <end position="968"/>
    </location>
</feature>